<keyword evidence="4" id="KW-0804">Transcription</keyword>
<dbReference type="Gene3D" id="1.10.10.60">
    <property type="entry name" value="Homeodomain-like"/>
    <property type="match status" value="1"/>
</dbReference>
<evidence type="ECO:0000256" key="3">
    <source>
        <dbReference type="ARBA" id="ARBA00023015"/>
    </source>
</evidence>
<dbReference type="Proteomes" id="UP000245974">
    <property type="component" value="Unassembled WGS sequence"/>
</dbReference>
<proteinExistence type="predicted"/>
<evidence type="ECO:0000256" key="1">
    <source>
        <dbReference type="ARBA" id="ARBA00022741"/>
    </source>
</evidence>
<dbReference type="InterPro" id="IPR027417">
    <property type="entry name" value="P-loop_NTPase"/>
</dbReference>
<dbReference type="InParanoid" id="A0A2U3MWV7"/>
<dbReference type="SUPFAM" id="SSF52540">
    <property type="entry name" value="P-loop containing nucleoside triphosphate hydrolases"/>
    <property type="match status" value="1"/>
</dbReference>
<dbReference type="GO" id="GO:0005524">
    <property type="term" value="F:ATP binding"/>
    <property type="evidence" value="ECO:0007669"/>
    <property type="project" value="UniProtKB-KW"/>
</dbReference>
<dbReference type="FunFam" id="3.40.50.300:FF:000006">
    <property type="entry name" value="DNA-binding transcriptional regulator NtrC"/>
    <property type="match status" value="1"/>
</dbReference>
<dbReference type="InterPro" id="IPR025943">
    <property type="entry name" value="Sigma_54_int_dom_ATP-bd_2"/>
</dbReference>
<reference evidence="9" key="1">
    <citation type="submission" date="2018-03" db="EMBL/GenBank/DDBJ databases">
        <authorList>
            <person name="Blom J."/>
        </authorList>
    </citation>
    <scope>NUCLEOTIDE SEQUENCE [LARGE SCALE GENOMIC DNA]</scope>
    <source>
        <strain evidence="9">KPC-SM-21</strain>
    </source>
</reference>
<dbReference type="PANTHER" id="PTHR32071:SF100">
    <property type="entry name" value="RESPONSE REGULATOR PROTEIN PILR"/>
    <property type="match status" value="1"/>
</dbReference>
<dbReference type="Gene3D" id="1.10.8.60">
    <property type="match status" value="1"/>
</dbReference>
<dbReference type="Pfam" id="PF00158">
    <property type="entry name" value="Sigma54_activat"/>
    <property type="match status" value="1"/>
</dbReference>
<evidence type="ECO:0000256" key="2">
    <source>
        <dbReference type="ARBA" id="ARBA00022840"/>
    </source>
</evidence>
<dbReference type="SMART" id="SM00448">
    <property type="entry name" value="REC"/>
    <property type="match status" value="1"/>
</dbReference>
<feature type="domain" description="Sigma-54 factor interaction" evidence="6">
    <location>
        <begin position="140"/>
        <end position="369"/>
    </location>
</feature>
<dbReference type="PROSITE" id="PS50110">
    <property type="entry name" value="RESPONSE_REGULATORY"/>
    <property type="match status" value="1"/>
</dbReference>
<evidence type="ECO:0000259" key="7">
    <source>
        <dbReference type="PROSITE" id="PS50110"/>
    </source>
</evidence>
<dbReference type="PROSITE" id="PS00676">
    <property type="entry name" value="SIGMA54_INTERACT_2"/>
    <property type="match status" value="1"/>
</dbReference>
<dbReference type="InterPro" id="IPR003593">
    <property type="entry name" value="AAA+_ATPase"/>
</dbReference>
<dbReference type="GO" id="GO:0000160">
    <property type="term" value="P:phosphorelay signal transduction system"/>
    <property type="evidence" value="ECO:0007669"/>
    <property type="project" value="InterPro"/>
</dbReference>
<evidence type="ECO:0000256" key="5">
    <source>
        <dbReference type="PROSITE-ProRule" id="PRU00169"/>
    </source>
</evidence>
<evidence type="ECO:0000259" key="6">
    <source>
        <dbReference type="PROSITE" id="PS50045"/>
    </source>
</evidence>
<dbReference type="Pfam" id="PF00072">
    <property type="entry name" value="Response_reg"/>
    <property type="match status" value="1"/>
</dbReference>
<dbReference type="GO" id="GO:0043565">
    <property type="term" value="F:sequence-specific DNA binding"/>
    <property type="evidence" value="ECO:0007669"/>
    <property type="project" value="InterPro"/>
</dbReference>
<keyword evidence="3" id="KW-0805">Transcription regulation</keyword>
<dbReference type="InterPro" id="IPR011006">
    <property type="entry name" value="CheY-like_superfamily"/>
</dbReference>
<protein>
    <submittedName>
        <fullName evidence="8">Transcriptional regulatory protein ZraR</fullName>
    </submittedName>
</protein>
<dbReference type="InterPro" id="IPR001789">
    <property type="entry name" value="Sig_transdc_resp-reg_receiver"/>
</dbReference>
<keyword evidence="2" id="KW-0067">ATP-binding</keyword>
<gene>
    <name evidence="8" type="primary">zraR_1</name>
    <name evidence="8" type="ORF">KPC_0957</name>
</gene>
<feature type="domain" description="Response regulatory" evidence="7">
    <location>
        <begin position="7"/>
        <end position="121"/>
    </location>
</feature>
<dbReference type="EMBL" id="OOGT01000028">
    <property type="protein sequence ID" value="SPL69779.1"/>
    <property type="molecule type" value="Genomic_DNA"/>
</dbReference>
<feature type="modified residue" description="4-aspartylphosphate" evidence="5">
    <location>
        <position position="56"/>
    </location>
</feature>
<sequence length="472" mass="53123">MGALQPLVLFIDDEVDLCTLMQMTLAKLGIKTHIAHHVAQAKQMLHLQHYDVCITDLNLPDGHGLELVDYVTQHFPRTPIAVLTAYGNTDIAVSALKKGAFDFVSKPINQQHLKQLLQKALNFPAVHFESTEDSSEFKKFIGQSKPILQLKKIIQKIARSQAPVFITGESGTGKEVVANLVHQLSHRHSGAFVPINCGAIPEELMESEFFGHKKGSFTGAIQDKIGLIQAADGGSLFLDEIAELPLPMQVKLLRAIQEKKIRPVGSDKEIDVDFRIISASHSDLEALVYQGKFRQDLFFRIHVMDIFIPPLRERGQDILLLANHFIQKICSEWNMPNKTLTQTAQEFLLSQYYSGNVRELRNIIERAITLSDANFIDLSQLQAAPPRPAQRVEINTQSQTDYIFNAGLQSVNSPQLPKEGLEQYLAEIEKEVILNALNVTHWNRTIAAKKLGMTFRSLRYRLKKYGLDTDDE</sequence>
<dbReference type="AlphaFoldDB" id="A0A2U3MWV7"/>
<dbReference type="Pfam" id="PF02954">
    <property type="entry name" value="HTH_8"/>
    <property type="match status" value="1"/>
</dbReference>
<evidence type="ECO:0000313" key="8">
    <source>
        <dbReference type="EMBL" id="SPL69779.1"/>
    </source>
</evidence>
<dbReference type="InterPro" id="IPR009057">
    <property type="entry name" value="Homeodomain-like_sf"/>
</dbReference>
<keyword evidence="5" id="KW-0597">Phosphoprotein</keyword>
<dbReference type="SMART" id="SM00382">
    <property type="entry name" value="AAA"/>
    <property type="match status" value="1"/>
</dbReference>
<dbReference type="PANTHER" id="PTHR32071">
    <property type="entry name" value="TRANSCRIPTIONAL REGULATORY PROTEIN"/>
    <property type="match status" value="1"/>
</dbReference>
<dbReference type="InterPro" id="IPR002078">
    <property type="entry name" value="Sigma_54_int"/>
</dbReference>
<keyword evidence="1" id="KW-0547">Nucleotide-binding</keyword>
<dbReference type="GO" id="GO:0006355">
    <property type="term" value="P:regulation of DNA-templated transcription"/>
    <property type="evidence" value="ECO:0007669"/>
    <property type="project" value="InterPro"/>
</dbReference>
<dbReference type="SUPFAM" id="SSF52172">
    <property type="entry name" value="CheY-like"/>
    <property type="match status" value="1"/>
</dbReference>
<keyword evidence="9" id="KW-1185">Reference proteome</keyword>
<accession>A0A2U3MWV7</accession>
<name>A0A2U3MWV7_9GAMM</name>
<dbReference type="CDD" id="cd00009">
    <property type="entry name" value="AAA"/>
    <property type="match status" value="1"/>
</dbReference>
<dbReference type="InterPro" id="IPR025662">
    <property type="entry name" value="Sigma_54_int_dom_ATP-bd_1"/>
</dbReference>
<dbReference type="Gene3D" id="3.40.50.300">
    <property type="entry name" value="P-loop containing nucleotide triphosphate hydrolases"/>
    <property type="match status" value="1"/>
</dbReference>
<dbReference type="PRINTS" id="PR01590">
    <property type="entry name" value="HTHFIS"/>
</dbReference>
<dbReference type="SUPFAM" id="SSF46689">
    <property type="entry name" value="Homeodomain-like"/>
    <property type="match status" value="1"/>
</dbReference>
<dbReference type="InterPro" id="IPR058031">
    <property type="entry name" value="AAA_lid_NorR"/>
</dbReference>
<dbReference type="InterPro" id="IPR002197">
    <property type="entry name" value="HTH_Fis"/>
</dbReference>
<evidence type="ECO:0000256" key="4">
    <source>
        <dbReference type="ARBA" id="ARBA00023163"/>
    </source>
</evidence>
<dbReference type="Pfam" id="PF25601">
    <property type="entry name" value="AAA_lid_14"/>
    <property type="match status" value="1"/>
</dbReference>
<dbReference type="PROSITE" id="PS50045">
    <property type="entry name" value="SIGMA54_INTERACT_4"/>
    <property type="match status" value="1"/>
</dbReference>
<evidence type="ECO:0000313" key="9">
    <source>
        <dbReference type="Proteomes" id="UP000245974"/>
    </source>
</evidence>
<dbReference type="PROSITE" id="PS00675">
    <property type="entry name" value="SIGMA54_INTERACT_1"/>
    <property type="match status" value="1"/>
</dbReference>
<dbReference type="Gene3D" id="3.40.50.2300">
    <property type="match status" value="1"/>
</dbReference>
<dbReference type="OrthoDB" id="9804019at2"/>
<organism evidence="8 9">
    <name type="scientific">Acinetobacter stercoris</name>
    <dbReference type="NCBI Taxonomy" id="2126983"/>
    <lineage>
        <taxon>Bacteria</taxon>
        <taxon>Pseudomonadati</taxon>
        <taxon>Pseudomonadota</taxon>
        <taxon>Gammaproteobacteria</taxon>
        <taxon>Moraxellales</taxon>
        <taxon>Moraxellaceae</taxon>
        <taxon>Acinetobacter</taxon>
    </lineage>
</organism>